<feature type="transmembrane region" description="Helical" evidence="7">
    <location>
        <begin position="77"/>
        <end position="95"/>
    </location>
</feature>
<keyword evidence="9" id="KW-1185">Reference proteome</keyword>
<keyword evidence="3 7" id="KW-1003">Cell membrane</keyword>
<organism evidence="8 9">
    <name type="scientific">Acetobacter sacchari</name>
    <dbReference type="NCBI Taxonomy" id="2661687"/>
    <lineage>
        <taxon>Bacteria</taxon>
        <taxon>Pseudomonadati</taxon>
        <taxon>Pseudomonadota</taxon>
        <taxon>Alphaproteobacteria</taxon>
        <taxon>Acetobacterales</taxon>
        <taxon>Acetobacteraceae</taxon>
        <taxon>Acetobacter</taxon>
    </lineage>
</organism>
<evidence type="ECO:0000256" key="5">
    <source>
        <dbReference type="ARBA" id="ARBA00022989"/>
    </source>
</evidence>
<evidence type="ECO:0000256" key="2">
    <source>
        <dbReference type="ARBA" id="ARBA00009772"/>
    </source>
</evidence>
<evidence type="ECO:0000256" key="7">
    <source>
        <dbReference type="RuleBase" id="RU362072"/>
    </source>
</evidence>
<comment type="subcellular location">
    <subcellularLocation>
        <location evidence="1 7">Cell membrane</location>
        <topology evidence="1 7">Multi-pass membrane protein</topology>
    </subcellularLocation>
</comment>
<feature type="transmembrane region" description="Helical" evidence="7">
    <location>
        <begin position="187"/>
        <end position="209"/>
    </location>
</feature>
<evidence type="ECO:0000256" key="4">
    <source>
        <dbReference type="ARBA" id="ARBA00022692"/>
    </source>
</evidence>
<dbReference type="Proteomes" id="UP000664771">
    <property type="component" value="Unassembled WGS sequence"/>
</dbReference>
<feature type="transmembrane region" description="Helical" evidence="7">
    <location>
        <begin position="39"/>
        <end position="56"/>
    </location>
</feature>
<feature type="transmembrane region" description="Helical" evidence="7">
    <location>
        <begin position="154"/>
        <end position="175"/>
    </location>
</feature>
<dbReference type="Pfam" id="PF01311">
    <property type="entry name" value="Bac_export_1"/>
    <property type="match status" value="1"/>
</dbReference>
<protein>
    <submittedName>
        <fullName evidence="8">Type III secretion system export apparatus subunit SctT</fullName>
    </submittedName>
</protein>
<comment type="caution">
    <text evidence="8">The sequence shown here is derived from an EMBL/GenBank/DDBJ whole genome shotgun (WGS) entry which is preliminary data.</text>
</comment>
<dbReference type="InterPro" id="IPR006304">
    <property type="entry name" value="T3SS_SpaR/YscT"/>
</dbReference>
<reference evidence="8 9" key="1">
    <citation type="submission" date="2021-03" db="EMBL/GenBank/DDBJ databases">
        <title>The complete genome sequence of Acetobacter sacchari TBRC 11175.</title>
        <authorList>
            <person name="Charoenyingcharoen P."/>
            <person name="Yukphan P."/>
        </authorList>
    </citation>
    <scope>NUCLEOTIDE SEQUENCE [LARGE SCALE GENOMIC DNA]</scope>
    <source>
        <strain evidence="8 9">TBRC 11175</strain>
    </source>
</reference>
<evidence type="ECO:0000256" key="1">
    <source>
        <dbReference type="ARBA" id="ARBA00004651"/>
    </source>
</evidence>
<comment type="similarity">
    <text evidence="2 7">Belongs to the FliR/MopE/SpaR family.</text>
</comment>
<evidence type="ECO:0000256" key="6">
    <source>
        <dbReference type="ARBA" id="ARBA00023136"/>
    </source>
</evidence>
<dbReference type="NCBIfam" id="TIGR01401">
    <property type="entry name" value="fliR_like_III"/>
    <property type="match status" value="1"/>
</dbReference>
<feature type="transmembrane region" description="Helical" evidence="7">
    <location>
        <begin position="123"/>
        <end position="142"/>
    </location>
</feature>
<name>A0ABS3LX08_9PROT</name>
<sequence>MLSSTWEDLLAALTLAMARPTGAALVLPIFTRAQLGGPIRGAFAFALCLPAAPGIYESLMVTPQSTPALALMTAREMVIGLMVGLVVGLPIWAIQSIGEFIDTQRSATQGQTSESGTGGQESLSAVLLSMMAIALFVMENGLGLLNRTLIESELLWPPLSLTLIPQPGFGMSLLGLLDGLTRTSLTVAAPIMLAMILCDACVILLMRAIPKLHLYDIAPTLRNLAFVMMMMLYSGWLLAYARRGMGGEHHIIELLRTILTP</sequence>
<evidence type="ECO:0000256" key="3">
    <source>
        <dbReference type="ARBA" id="ARBA00022475"/>
    </source>
</evidence>
<dbReference type="PANTHER" id="PTHR30065:SF1">
    <property type="entry name" value="SURFACE PRESENTATION OF ANTIGENS PROTEIN SPAR"/>
    <property type="match status" value="1"/>
</dbReference>
<evidence type="ECO:0000313" key="9">
    <source>
        <dbReference type="Proteomes" id="UP000664771"/>
    </source>
</evidence>
<dbReference type="RefSeq" id="WP_207881724.1">
    <property type="nucleotide sequence ID" value="NZ_JAFVMF010000011.1"/>
</dbReference>
<dbReference type="PRINTS" id="PR00953">
    <property type="entry name" value="TYPE3IMRPROT"/>
</dbReference>
<dbReference type="InterPro" id="IPR002010">
    <property type="entry name" value="T3SS_IM_R"/>
</dbReference>
<dbReference type="PANTHER" id="PTHR30065">
    <property type="entry name" value="FLAGELLAR BIOSYNTHETIC PROTEIN FLIR"/>
    <property type="match status" value="1"/>
</dbReference>
<evidence type="ECO:0000313" key="8">
    <source>
        <dbReference type="EMBL" id="MBO1360448.1"/>
    </source>
</evidence>
<keyword evidence="4 7" id="KW-0812">Transmembrane</keyword>
<proteinExistence type="inferred from homology"/>
<gene>
    <name evidence="8" type="primary">sctT</name>
    <name evidence="8" type="ORF">J2D73_11680</name>
</gene>
<dbReference type="EMBL" id="JAFVMF010000011">
    <property type="protein sequence ID" value="MBO1360448.1"/>
    <property type="molecule type" value="Genomic_DNA"/>
</dbReference>
<keyword evidence="6 7" id="KW-0472">Membrane</keyword>
<keyword evidence="5 7" id="KW-1133">Transmembrane helix</keyword>
<feature type="transmembrane region" description="Helical" evidence="7">
    <location>
        <begin position="221"/>
        <end position="241"/>
    </location>
</feature>
<accession>A0ABS3LX08</accession>